<protein>
    <submittedName>
        <fullName evidence="2">Putative ATP-dependent helicase DinG</fullName>
        <ecNumber evidence="2">3.6.4.12</ecNumber>
    </submittedName>
</protein>
<evidence type="ECO:0000313" key="2">
    <source>
        <dbReference type="EMBL" id="MPM92102.1"/>
    </source>
</evidence>
<dbReference type="GO" id="GO:0016818">
    <property type="term" value="F:hydrolase activity, acting on acid anhydrides, in phosphorus-containing anhydrides"/>
    <property type="evidence" value="ECO:0007669"/>
    <property type="project" value="InterPro"/>
</dbReference>
<name>A0A645DUS9_9ZZZZ</name>
<keyword evidence="2" id="KW-0067">ATP-binding</keyword>
<keyword evidence="2" id="KW-0347">Helicase</keyword>
<gene>
    <name evidence="2" type="primary">dinG_12</name>
    <name evidence="2" type="ORF">SDC9_139236</name>
</gene>
<keyword evidence="2" id="KW-0378">Hydrolase</keyword>
<dbReference type="EMBL" id="VSSQ01039087">
    <property type="protein sequence ID" value="MPM92102.1"/>
    <property type="molecule type" value="Genomic_DNA"/>
</dbReference>
<dbReference type="PANTHER" id="PTHR11472:SF34">
    <property type="entry name" value="REGULATOR OF TELOMERE ELONGATION HELICASE 1"/>
    <property type="match status" value="1"/>
</dbReference>
<dbReference type="GO" id="GO:0005524">
    <property type="term" value="F:ATP binding"/>
    <property type="evidence" value="ECO:0007669"/>
    <property type="project" value="InterPro"/>
</dbReference>
<dbReference type="PANTHER" id="PTHR11472">
    <property type="entry name" value="DNA REPAIR DEAD HELICASE RAD3/XP-D SUBFAMILY MEMBER"/>
    <property type="match status" value="1"/>
</dbReference>
<organism evidence="2">
    <name type="scientific">bioreactor metagenome</name>
    <dbReference type="NCBI Taxonomy" id="1076179"/>
    <lineage>
        <taxon>unclassified sequences</taxon>
        <taxon>metagenomes</taxon>
        <taxon>ecological metagenomes</taxon>
    </lineage>
</organism>
<dbReference type="Gene3D" id="3.40.50.300">
    <property type="entry name" value="P-loop containing nucleotide triphosphate hydrolases"/>
    <property type="match status" value="1"/>
</dbReference>
<dbReference type="InterPro" id="IPR006555">
    <property type="entry name" value="ATP-dep_Helicase_C"/>
</dbReference>
<dbReference type="AlphaFoldDB" id="A0A645DUS9"/>
<dbReference type="GO" id="GO:0003678">
    <property type="term" value="F:DNA helicase activity"/>
    <property type="evidence" value="ECO:0007669"/>
    <property type="project" value="UniProtKB-EC"/>
</dbReference>
<dbReference type="InterPro" id="IPR027417">
    <property type="entry name" value="P-loop_NTPase"/>
</dbReference>
<dbReference type="InterPro" id="IPR045028">
    <property type="entry name" value="DinG/Rad3-like"/>
</dbReference>
<accession>A0A645DUS9</accession>
<keyword evidence="2" id="KW-0547">Nucleotide-binding</keyword>
<proteinExistence type="predicted"/>
<dbReference type="GO" id="GO:0003676">
    <property type="term" value="F:nucleic acid binding"/>
    <property type="evidence" value="ECO:0007669"/>
    <property type="project" value="InterPro"/>
</dbReference>
<sequence>MLFTSYAMLKRVKAALEQKFEMEHLTLLAQGEMDRYTLLSTFIAEKDSTLFATSSFWEGVDAPGDTLRLVIIAKLPFTVPSDPVFKARCEAIDKAGGSGFYQLALQSATMKLKQGFGRLLRSTSDRGVVLILDSRVVSKNYGVYMLRALPESYHPETVREGICDKIENFLYG</sequence>
<dbReference type="Pfam" id="PF13307">
    <property type="entry name" value="Helicase_C_2"/>
    <property type="match status" value="1"/>
</dbReference>
<comment type="caution">
    <text evidence="2">The sequence shown here is derived from an EMBL/GenBank/DDBJ whole genome shotgun (WGS) entry which is preliminary data.</text>
</comment>
<dbReference type="SMART" id="SM00491">
    <property type="entry name" value="HELICc2"/>
    <property type="match status" value="1"/>
</dbReference>
<dbReference type="GO" id="GO:0006139">
    <property type="term" value="P:nucleobase-containing compound metabolic process"/>
    <property type="evidence" value="ECO:0007669"/>
    <property type="project" value="InterPro"/>
</dbReference>
<feature type="domain" description="ATP-dependent helicase C-terminal" evidence="1">
    <location>
        <begin position="6"/>
        <end position="138"/>
    </location>
</feature>
<evidence type="ECO:0000259" key="1">
    <source>
        <dbReference type="SMART" id="SM00491"/>
    </source>
</evidence>
<dbReference type="EC" id="3.6.4.12" evidence="2"/>
<reference evidence="2" key="1">
    <citation type="submission" date="2019-08" db="EMBL/GenBank/DDBJ databases">
        <authorList>
            <person name="Kucharzyk K."/>
            <person name="Murdoch R.W."/>
            <person name="Higgins S."/>
            <person name="Loffler F."/>
        </authorList>
    </citation>
    <scope>NUCLEOTIDE SEQUENCE</scope>
</reference>
<dbReference type="SUPFAM" id="SSF52540">
    <property type="entry name" value="P-loop containing nucleoside triphosphate hydrolases"/>
    <property type="match status" value="1"/>
</dbReference>